<accession>A0AAW2YWB9</accession>
<dbReference type="SUPFAM" id="SSF48371">
    <property type="entry name" value="ARM repeat"/>
    <property type="match status" value="1"/>
</dbReference>
<dbReference type="AlphaFoldDB" id="A0AAW2YWB9"/>
<evidence type="ECO:0000313" key="2">
    <source>
        <dbReference type="Proteomes" id="UP001431209"/>
    </source>
</evidence>
<sequence>MHQACALNEENSLKRENEDFLTRSLMFLNALLTATKDDFSTAATLRKEFTIAKVPLVVDWLVQREKTSIHNNLQVQIKSFQEVMMEGTLPASSDDSNQLSSSIASKLRGLPIMSNFVHILHILKAKAEETDFGDKAYEDWRMLDSMVAKACTHDDYESTVREIRLQDKLNISQKQISKLENRERSTSKH</sequence>
<proteinExistence type="predicted"/>
<dbReference type="EMBL" id="JAOPGA020000762">
    <property type="protein sequence ID" value="KAL0481374.1"/>
    <property type="molecule type" value="Genomic_DNA"/>
</dbReference>
<organism evidence="1 2">
    <name type="scientific">Acrasis kona</name>
    <dbReference type="NCBI Taxonomy" id="1008807"/>
    <lineage>
        <taxon>Eukaryota</taxon>
        <taxon>Discoba</taxon>
        <taxon>Heterolobosea</taxon>
        <taxon>Tetramitia</taxon>
        <taxon>Eutetramitia</taxon>
        <taxon>Acrasidae</taxon>
        <taxon>Acrasis</taxon>
    </lineage>
</organism>
<dbReference type="InterPro" id="IPR016024">
    <property type="entry name" value="ARM-type_fold"/>
</dbReference>
<reference evidence="1 2" key="1">
    <citation type="submission" date="2024-03" db="EMBL/GenBank/DDBJ databases">
        <title>The Acrasis kona genome and developmental transcriptomes reveal deep origins of eukaryotic multicellular pathways.</title>
        <authorList>
            <person name="Sheikh S."/>
            <person name="Fu C.-J."/>
            <person name="Brown M.W."/>
            <person name="Baldauf S.L."/>
        </authorList>
    </citation>
    <scope>NUCLEOTIDE SEQUENCE [LARGE SCALE GENOMIC DNA]</scope>
    <source>
        <strain evidence="1 2">ATCC MYA-3509</strain>
    </source>
</reference>
<protein>
    <submittedName>
        <fullName evidence="1">Glyceraldehyde-3-phosphate dehydrogenase A</fullName>
    </submittedName>
</protein>
<gene>
    <name evidence="1" type="ORF">AKO1_012704</name>
</gene>
<evidence type="ECO:0000313" key="1">
    <source>
        <dbReference type="EMBL" id="KAL0481374.1"/>
    </source>
</evidence>
<comment type="caution">
    <text evidence="1">The sequence shown here is derived from an EMBL/GenBank/DDBJ whole genome shotgun (WGS) entry which is preliminary data.</text>
</comment>
<dbReference type="Proteomes" id="UP001431209">
    <property type="component" value="Unassembled WGS sequence"/>
</dbReference>
<keyword evidence="2" id="KW-1185">Reference proteome</keyword>
<name>A0AAW2YWB9_9EUKA</name>